<dbReference type="InterPro" id="IPR012340">
    <property type="entry name" value="NA-bd_OB-fold"/>
</dbReference>
<keyword evidence="4" id="KW-0949">S-adenosyl-L-methionine</keyword>
<keyword evidence="5" id="KW-0411">Iron-sulfur</keyword>
<dbReference type="InterPro" id="IPR010280">
    <property type="entry name" value="U5_MeTrfase_fam"/>
</dbReference>
<name>A0A090T075_9VIBR</name>
<keyword evidence="2 7" id="KW-0489">Methyltransferase</keyword>
<dbReference type="PANTHER" id="PTHR11061">
    <property type="entry name" value="RNA M5U METHYLTRANSFERASE"/>
    <property type="match status" value="1"/>
</dbReference>
<keyword evidence="1" id="KW-0004">4Fe-4S</keyword>
<keyword evidence="1" id="KW-0479">Metal-binding</keyword>
<comment type="caution">
    <text evidence="7">The sequence shown here is derived from an EMBL/GenBank/DDBJ whole genome shotgun (WGS) entry which is preliminary data.</text>
</comment>
<organism evidence="7 8">
    <name type="scientific">Vibrio maritimus</name>
    <dbReference type="NCBI Taxonomy" id="990268"/>
    <lineage>
        <taxon>Bacteria</taxon>
        <taxon>Pseudomonadati</taxon>
        <taxon>Pseudomonadota</taxon>
        <taxon>Gammaproteobacteria</taxon>
        <taxon>Vibrionales</taxon>
        <taxon>Vibrionaceae</taxon>
        <taxon>Vibrio</taxon>
    </lineage>
</organism>
<dbReference type="GO" id="GO:0070475">
    <property type="term" value="P:rRNA base methylation"/>
    <property type="evidence" value="ECO:0007669"/>
    <property type="project" value="TreeGrafter"/>
</dbReference>
<dbReference type="Pfam" id="PF01938">
    <property type="entry name" value="TRAM"/>
    <property type="match status" value="1"/>
</dbReference>
<keyword evidence="1" id="KW-0408">Iron</keyword>
<dbReference type="Gene3D" id="2.40.50.140">
    <property type="entry name" value="Nucleic acid-binding proteins"/>
    <property type="match status" value="1"/>
</dbReference>
<keyword evidence="8" id="KW-1185">Reference proteome</keyword>
<evidence type="ECO:0000256" key="2">
    <source>
        <dbReference type="ARBA" id="ARBA00022603"/>
    </source>
</evidence>
<protein>
    <submittedName>
        <fullName evidence="7">23S rRNA (Uracil-5-)-methyltransferase RumA</fullName>
    </submittedName>
</protein>
<evidence type="ECO:0000256" key="4">
    <source>
        <dbReference type="ARBA" id="ARBA00022691"/>
    </source>
</evidence>
<dbReference type="InterPro" id="IPR029063">
    <property type="entry name" value="SAM-dependent_MTases_sf"/>
</dbReference>
<dbReference type="FunFam" id="2.40.50.140:FF:000097">
    <property type="entry name" value="23S rRNA (uracil(1939)-C(5))-methyltransferase RlmD"/>
    <property type="match status" value="1"/>
</dbReference>
<sequence>MQIERMDHHGAGIGYLNKKPVFVEGALADEKVLVQLTSSKAKFAKANLIKILKPAEQRVEPFCPHYNECGGCNQQHLEREAQIANKEHVLSQLMTKFAGQTLDLSPSITGEGLAIAAEQGSVSTSISSAV</sequence>
<gene>
    <name evidence="7" type="ORF">JCM19240_6000</name>
</gene>
<evidence type="ECO:0000313" key="7">
    <source>
        <dbReference type="EMBL" id="GAL32568.1"/>
    </source>
</evidence>
<dbReference type="Gene3D" id="3.40.50.150">
    <property type="entry name" value="Vaccinia Virus protein VP39"/>
    <property type="match status" value="1"/>
</dbReference>
<dbReference type="Proteomes" id="UP000029224">
    <property type="component" value="Unassembled WGS sequence"/>
</dbReference>
<dbReference type="GO" id="GO:0051539">
    <property type="term" value="F:4 iron, 4 sulfur cluster binding"/>
    <property type="evidence" value="ECO:0007669"/>
    <property type="project" value="UniProtKB-KW"/>
</dbReference>
<evidence type="ECO:0000313" key="8">
    <source>
        <dbReference type="Proteomes" id="UP000029224"/>
    </source>
</evidence>
<proteinExistence type="predicted"/>
<keyword evidence="3 7" id="KW-0808">Transferase</keyword>
<accession>A0A090T075</accession>
<evidence type="ECO:0000256" key="3">
    <source>
        <dbReference type="ARBA" id="ARBA00022679"/>
    </source>
</evidence>
<dbReference type="EMBL" id="BBMT01000002">
    <property type="protein sequence ID" value="GAL32568.1"/>
    <property type="molecule type" value="Genomic_DNA"/>
</dbReference>
<dbReference type="PROSITE" id="PS50926">
    <property type="entry name" value="TRAM"/>
    <property type="match status" value="1"/>
</dbReference>
<reference evidence="7 8" key="1">
    <citation type="submission" date="2014-09" db="EMBL/GenBank/DDBJ databases">
        <title>Vibrio maritimus JCM 19240. (C210) whole genome shotgun sequence.</title>
        <authorList>
            <person name="Sawabe T."/>
            <person name="Meirelles P."/>
            <person name="Nakanishi M."/>
            <person name="Sayaka M."/>
            <person name="Hattori M."/>
            <person name="Ohkuma M."/>
        </authorList>
    </citation>
    <scope>NUCLEOTIDE SEQUENCE [LARGE SCALE GENOMIC DNA]</scope>
    <source>
        <strain evidence="7 8">JCM 19240</strain>
    </source>
</reference>
<evidence type="ECO:0000256" key="5">
    <source>
        <dbReference type="ARBA" id="ARBA00023014"/>
    </source>
</evidence>
<feature type="domain" description="TRAM" evidence="6">
    <location>
        <begin position="1"/>
        <end position="50"/>
    </location>
</feature>
<dbReference type="SUPFAM" id="SSF53335">
    <property type="entry name" value="S-adenosyl-L-methionine-dependent methyltransferases"/>
    <property type="match status" value="1"/>
</dbReference>
<dbReference type="AlphaFoldDB" id="A0A090T075"/>
<evidence type="ECO:0000256" key="1">
    <source>
        <dbReference type="ARBA" id="ARBA00022485"/>
    </source>
</evidence>
<dbReference type="PANTHER" id="PTHR11061:SF49">
    <property type="entry name" value="23S RRNA (URACIL(1939)-C(5))-METHYLTRANSFERASE RLMD"/>
    <property type="match status" value="1"/>
</dbReference>
<dbReference type="GO" id="GO:0070041">
    <property type="term" value="F:rRNA (uridine-C5-)-methyltransferase activity"/>
    <property type="evidence" value="ECO:0007669"/>
    <property type="project" value="TreeGrafter"/>
</dbReference>
<reference evidence="7 8" key="2">
    <citation type="submission" date="2014-09" db="EMBL/GenBank/DDBJ databases">
        <authorList>
            <consortium name="NBRP consortium"/>
            <person name="Sawabe T."/>
            <person name="Meirelles P."/>
            <person name="Nakanishi M."/>
            <person name="Sayaka M."/>
            <person name="Hattori M."/>
            <person name="Ohkuma M."/>
        </authorList>
    </citation>
    <scope>NUCLEOTIDE SEQUENCE [LARGE SCALE GENOMIC DNA]</scope>
    <source>
        <strain evidence="7 8">JCM 19240</strain>
    </source>
</reference>
<evidence type="ECO:0000259" key="6">
    <source>
        <dbReference type="PROSITE" id="PS50926"/>
    </source>
</evidence>
<dbReference type="InterPro" id="IPR002792">
    <property type="entry name" value="TRAM_dom"/>
</dbReference>
<dbReference type="SUPFAM" id="SSF50249">
    <property type="entry name" value="Nucleic acid-binding proteins"/>
    <property type="match status" value="1"/>
</dbReference>